<keyword evidence="3" id="KW-1003">Cell membrane</keyword>
<keyword evidence="5 8" id="KW-0812">Transmembrane</keyword>
<feature type="transmembrane region" description="Helical" evidence="8">
    <location>
        <begin position="447"/>
        <end position="463"/>
    </location>
</feature>
<keyword evidence="7 8" id="KW-0472">Membrane</keyword>
<protein>
    <submittedName>
        <fullName evidence="10">(African queen) hypothetical protein</fullName>
    </submittedName>
</protein>
<dbReference type="Pfam" id="PF00083">
    <property type="entry name" value="Sugar_tr"/>
    <property type="match status" value="3"/>
</dbReference>
<feature type="transmembrane region" description="Helical" evidence="8">
    <location>
        <begin position="267"/>
        <end position="288"/>
    </location>
</feature>
<dbReference type="PANTHER" id="PTHR48021:SF33">
    <property type="entry name" value="AT22075P-RELATED"/>
    <property type="match status" value="1"/>
</dbReference>
<feature type="transmembrane region" description="Helical" evidence="8">
    <location>
        <begin position="469"/>
        <end position="494"/>
    </location>
</feature>
<feature type="transmembrane region" description="Helical" evidence="8">
    <location>
        <begin position="50"/>
        <end position="66"/>
    </location>
</feature>
<feature type="transmembrane region" description="Helical" evidence="8">
    <location>
        <begin position="234"/>
        <end position="255"/>
    </location>
</feature>
<evidence type="ECO:0000256" key="5">
    <source>
        <dbReference type="ARBA" id="ARBA00022692"/>
    </source>
</evidence>
<feature type="transmembrane region" description="Helical" evidence="8">
    <location>
        <begin position="326"/>
        <end position="349"/>
    </location>
</feature>
<keyword evidence="11" id="KW-1185">Reference proteome</keyword>
<dbReference type="InterPro" id="IPR050549">
    <property type="entry name" value="MFS_Trehalose_Transporter"/>
</dbReference>
<feature type="transmembrane region" description="Helical" evidence="8">
    <location>
        <begin position="779"/>
        <end position="802"/>
    </location>
</feature>
<feature type="transmembrane region" description="Helical" evidence="8">
    <location>
        <begin position="618"/>
        <end position="643"/>
    </location>
</feature>
<dbReference type="PANTHER" id="PTHR48021">
    <property type="match status" value="1"/>
</dbReference>
<feature type="transmembrane region" description="Helical" evidence="8">
    <location>
        <begin position="663"/>
        <end position="680"/>
    </location>
</feature>
<feature type="transmembrane region" description="Helical" evidence="8">
    <location>
        <begin position="753"/>
        <end position="773"/>
    </location>
</feature>
<evidence type="ECO:0000256" key="3">
    <source>
        <dbReference type="ARBA" id="ARBA00022475"/>
    </source>
</evidence>
<dbReference type="InterPro" id="IPR005829">
    <property type="entry name" value="Sugar_transporter_CS"/>
</dbReference>
<proteinExistence type="predicted"/>
<feature type="transmembrane region" description="Helical" evidence="8">
    <location>
        <begin position="530"/>
        <end position="551"/>
    </location>
</feature>
<feature type="transmembrane region" description="Helical" evidence="8">
    <location>
        <begin position="300"/>
        <end position="320"/>
    </location>
</feature>
<accession>A0A8J2VWU4</accession>
<evidence type="ECO:0000256" key="6">
    <source>
        <dbReference type="ARBA" id="ARBA00022989"/>
    </source>
</evidence>
<dbReference type="PROSITE" id="PS50850">
    <property type="entry name" value="MFS"/>
    <property type="match status" value="1"/>
</dbReference>
<evidence type="ECO:0000256" key="4">
    <source>
        <dbReference type="ARBA" id="ARBA00022597"/>
    </source>
</evidence>
<evidence type="ECO:0000259" key="9">
    <source>
        <dbReference type="PROSITE" id="PS50850"/>
    </source>
</evidence>
<evidence type="ECO:0000256" key="1">
    <source>
        <dbReference type="ARBA" id="ARBA00004651"/>
    </source>
</evidence>
<feature type="transmembrane region" description="Helical" evidence="8">
    <location>
        <begin position="209"/>
        <end position="227"/>
    </location>
</feature>
<dbReference type="EMBL" id="CAKASE010000066">
    <property type="protein sequence ID" value="CAG9570589.1"/>
    <property type="molecule type" value="Genomic_DNA"/>
</dbReference>
<feature type="transmembrane region" description="Helical" evidence="8">
    <location>
        <begin position="720"/>
        <end position="741"/>
    </location>
</feature>
<dbReference type="InterPro" id="IPR036259">
    <property type="entry name" value="MFS_trans_sf"/>
</dbReference>
<reference evidence="10" key="1">
    <citation type="submission" date="2021-09" db="EMBL/GenBank/DDBJ databases">
        <authorList>
            <person name="Martin H S."/>
        </authorList>
    </citation>
    <scope>NUCLEOTIDE SEQUENCE</scope>
</reference>
<evidence type="ECO:0000256" key="2">
    <source>
        <dbReference type="ARBA" id="ARBA00022448"/>
    </source>
</evidence>
<sequence>MTLLLQSDKSPKGVPLTDLEISWMASLPYIVSVPSTYIMAEIGDRYGRKLALLLATGSAAATWLLKLCSMSIWAFIAARILVGITMSGSCVICPTYIKEICDSNIRGALGCWDASKSLIWLRCKSKYDSTIKEEIDYIKEEHEKDEGQGPFLVMKILSNNILRRAFYISLVITLSRELCGLVQITTFAGDIFQLTVAQSIIKLSPNQKAIVTGFVQLCGVTLASVLIERCGRKPLIFIMSFISGLSMCVLATWFLLQHFNPPGYIPVISLCICIFCDNSGTLPLSLVLTGEMFSFKYRGTVLATTMSVACIVNFIQLLFFKSIIKVMGIYFVFYFFGAVCLFTAVYVMIMLPETRNRKLEDIYYDLSTSKEKMELGDRNTVSIPAFSYGNSIGWMSPMTLLLQSPESPKGVPLTDLEVSCMASLPYVVCIPGTYLMAAIGDRYGRKLALLTMSVTSITIWLLKLCSMNIWVFILARMLVGITMSGACVTCPTYIKEISDNDIRGALGCWGTIFFTMGCLFSYIIGDLCSYRLILLILLLVPVSHFVIFLTMPESPSYLLKKGKDEEASKVLMWLRCRKEYDLAIKEEIEYIKEEQKKDEHQAVFLLKNIGKDNILRRAFYISLVAAMSRELCGSVPILIFAGYIFKISSEGTGIELSPNQSSMVLGAVQLLGATLVSAIVERFGRKPLLLATCLLSGTSLCILASWFVFQNFDPPSWIPVTTLCIVIFCDSCGLLPLTLVLTSEIFSYKYRGIVLATTMALASIADFFQLILFKFLIKVTSACSVFYIYGVISILTAVYVFIKVPETRNRQLEDIYYDLKTKKEKRQLETVLQFRPINITNNMIR</sequence>
<dbReference type="FunFam" id="1.20.1250.20:FF:000218">
    <property type="entry name" value="facilitated trehalose transporter Tret1"/>
    <property type="match status" value="1"/>
</dbReference>
<evidence type="ECO:0000313" key="10">
    <source>
        <dbReference type="EMBL" id="CAG9570589.1"/>
    </source>
</evidence>
<dbReference type="Proteomes" id="UP000789524">
    <property type="component" value="Unassembled WGS sequence"/>
</dbReference>
<dbReference type="AlphaFoldDB" id="A0A8J2VWU4"/>
<name>A0A8J2VWU4_9NEOP</name>
<dbReference type="OrthoDB" id="6612291at2759"/>
<dbReference type="Gene3D" id="1.20.1250.20">
    <property type="entry name" value="MFS general substrate transporter like domains"/>
    <property type="match status" value="3"/>
</dbReference>
<feature type="transmembrane region" description="Helical" evidence="8">
    <location>
        <begin position="165"/>
        <end position="189"/>
    </location>
</feature>
<dbReference type="GO" id="GO:0005886">
    <property type="term" value="C:plasma membrane"/>
    <property type="evidence" value="ECO:0007669"/>
    <property type="project" value="UniProtKB-SubCell"/>
</dbReference>
<feature type="transmembrane region" description="Helical" evidence="8">
    <location>
        <begin position="506"/>
        <end position="524"/>
    </location>
</feature>
<evidence type="ECO:0000313" key="11">
    <source>
        <dbReference type="Proteomes" id="UP000789524"/>
    </source>
</evidence>
<keyword evidence="2" id="KW-0813">Transport</keyword>
<keyword evidence="6 8" id="KW-1133">Transmembrane helix</keyword>
<dbReference type="InterPro" id="IPR005828">
    <property type="entry name" value="MFS_sugar_transport-like"/>
</dbReference>
<dbReference type="PROSITE" id="PS00216">
    <property type="entry name" value="SUGAR_TRANSPORT_1"/>
    <property type="match status" value="1"/>
</dbReference>
<dbReference type="SUPFAM" id="SSF103473">
    <property type="entry name" value="MFS general substrate transporter"/>
    <property type="match status" value="2"/>
</dbReference>
<feature type="transmembrane region" description="Helical" evidence="8">
    <location>
        <begin position="687"/>
        <end position="708"/>
    </location>
</feature>
<dbReference type="GO" id="GO:0022857">
    <property type="term" value="F:transmembrane transporter activity"/>
    <property type="evidence" value="ECO:0007669"/>
    <property type="project" value="InterPro"/>
</dbReference>
<comment type="subcellular location">
    <subcellularLocation>
        <location evidence="1">Cell membrane</location>
        <topology evidence="1">Multi-pass membrane protein</topology>
    </subcellularLocation>
</comment>
<keyword evidence="4" id="KW-0762">Sugar transport</keyword>
<gene>
    <name evidence="10" type="ORF">DCHRY22_LOCUS9298</name>
</gene>
<dbReference type="InterPro" id="IPR020846">
    <property type="entry name" value="MFS_dom"/>
</dbReference>
<feature type="transmembrane region" description="Helical" evidence="8">
    <location>
        <begin position="72"/>
        <end position="97"/>
    </location>
</feature>
<comment type="caution">
    <text evidence="10">The sequence shown here is derived from an EMBL/GenBank/DDBJ whole genome shotgun (WGS) entry which is preliminary data.</text>
</comment>
<feature type="domain" description="Major facilitator superfamily (MFS) profile" evidence="9">
    <location>
        <begin position="382"/>
        <end position="808"/>
    </location>
</feature>
<evidence type="ECO:0000256" key="8">
    <source>
        <dbReference type="SAM" id="Phobius"/>
    </source>
</evidence>
<organism evidence="10 11">
    <name type="scientific">Danaus chrysippus</name>
    <name type="common">African queen</name>
    <dbReference type="NCBI Taxonomy" id="151541"/>
    <lineage>
        <taxon>Eukaryota</taxon>
        <taxon>Metazoa</taxon>
        <taxon>Ecdysozoa</taxon>
        <taxon>Arthropoda</taxon>
        <taxon>Hexapoda</taxon>
        <taxon>Insecta</taxon>
        <taxon>Pterygota</taxon>
        <taxon>Neoptera</taxon>
        <taxon>Endopterygota</taxon>
        <taxon>Lepidoptera</taxon>
        <taxon>Glossata</taxon>
        <taxon>Ditrysia</taxon>
        <taxon>Papilionoidea</taxon>
        <taxon>Nymphalidae</taxon>
        <taxon>Danainae</taxon>
        <taxon>Danaini</taxon>
        <taxon>Danaina</taxon>
        <taxon>Danaus</taxon>
        <taxon>Anosia</taxon>
    </lineage>
</organism>
<evidence type="ECO:0000256" key="7">
    <source>
        <dbReference type="ARBA" id="ARBA00023136"/>
    </source>
</evidence>